<feature type="compositionally biased region" description="Basic and acidic residues" evidence="1">
    <location>
        <begin position="498"/>
        <end position="511"/>
    </location>
</feature>
<accession>A0A1L7U6N4</accession>
<evidence type="ECO:0000256" key="1">
    <source>
        <dbReference type="SAM" id="MobiDB-lite"/>
    </source>
</evidence>
<dbReference type="AlphaFoldDB" id="A0A1L7U6N4"/>
<evidence type="ECO:0000313" key="2">
    <source>
        <dbReference type="EMBL" id="CVL03625.1"/>
    </source>
</evidence>
<protein>
    <submittedName>
        <fullName evidence="2">Uncharacterized protein</fullName>
    </submittedName>
</protein>
<keyword evidence="3" id="KW-1185">Reference proteome</keyword>
<dbReference type="EMBL" id="FCQH01000014">
    <property type="protein sequence ID" value="CVL03625.1"/>
    <property type="molecule type" value="Genomic_DNA"/>
</dbReference>
<dbReference type="RefSeq" id="XP_041688240.1">
    <property type="nucleotide sequence ID" value="XM_041822573.1"/>
</dbReference>
<dbReference type="GeneID" id="65094334"/>
<organism evidence="2 3">
    <name type="scientific">Fusarium mangiferae</name>
    <name type="common">Mango malformation disease fungus</name>
    <dbReference type="NCBI Taxonomy" id="192010"/>
    <lineage>
        <taxon>Eukaryota</taxon>
        <taxon>Fungi</taxon>
        <taxon>Dikarya</taxon>
        <taxon>Ascomycota</taxon>
        <taxon>Pezizomycotina</taxon>
        <taxon>Sordariomycetes</taxon>
        <taxon>Hypocreomycetidae</taxon>
        <taxon>Hypocreales</taxon>
        <taxon>Nectriaceae</taxon>
        <taxon>Fusarium</taxon>
        <taxon>Fusarium fujikuroi species complex</taxon>
    </lineage>
</organism>
<name>A0A1L7U6N4_FUSMA</name>
<dbReference type="VEuPathDB" id="FungiDB:FMAN_15091"/>
<feature type="region of interest" description="Disordered" evidence="1">
    <location>
        <begin position="488"/>
        <end position="527"/>
    </location>
</feature>
<sequence length="540" mass="62184">MVWLGWYIRLMPVCERKMLVSACVIKVVYYNVNLFTIYTALSVNWKANFLFLPPIIFKIAIDSHPTYLIFCNHSLIEMYNWERSVLQSSAFKSPTDMSTQIFDFLSDACTTHPNETTKETLISTYRQFLSLCPLDRKVPTDWVIEHNFKPINLKTLKLNTKYNPAQHIYRTPTKEWEDKNASKDKISEFIFHLNSTWKHITPDAAEIPRLTANNRVSYWNNYDLLGFILSLLKTDLGGAKKDNFFLPLTAVYGRWCAKIRGDRKTPDAPKPPKDPAFTAMVDEQIGVGLVPTVFQCTWVEDNGVAYFALGSCIAGHNVNWSNKSEVGVWKETLQKAPFDLLCNWNKNHTKRIDDIDWDFKKSPTLNKNKWTGMHFGNCGETYPFLHILWRLRSFKIVSPVRNGAWHKSTNKCQRIFGPSMMRVKIQPRAVRVARYDLLHNNPGSLKLMMGVLIQGPPTIMSEGILTAFNNLAQGERVLKAKKPFSEMESPEAAWAPSKPKDRPDQWKDVHNKWSSPEWNDDGDGGSDVQQTFVDSWFEIL</sequence>
<proteinExistence type="predicted"/>
<reference evidence="3" key="1">
    <citation type="journal article" date="2016" name="Genome Biol. Evol.">
        <title>Comparative 'omics' of the Fusarium fujikuroi species complex highlights differences in genetic potential and metabolite synthesis.</title>
        <authorList>
            <person name="Niehaus E.-M."/>
            <person name="Muensterkoetter M."/>
            <person name="Proctor R.H."/>
            <person name="Brown D.W."/>
            <person name="Sharon A."/>
            <person name="Idan Y."/>
            <person name="Oren-Young L."/>
            <person name="Sieber C.M."/>
            <person name="Novak O."/>
            <person name="Pencik A."/>
            <person name="Tarkowska D."/>
            <person name="Hromadova K."/>
            <person name="Freeman S."/>
            <person name="Maymon M."/>
            <person name="Elazar M."/>
            <person name="Youssef S.A."/>
            <person name="El-Shabrawy E.S.M."/>
            <person name="Shalaby A.B.A."/>
            <person name="Houterman P."/>
            <person name="Brock N.L."/>
            <person name="Burkhardt I."/>
            <person name="Tsavkelova E.A."/>
            <person name="Dickschat J.S."/>
            <person name="Galuszka P."/>
            <person name="Gueldener U."/>
            <person name="Tudzynski B."/>
        </authorList>
    </citation>
    <scope>NUCLEOTIDE SEQUENCE [LARGE SCALE GENOMIC DNA]</scope>
    <source>
        <strain evidence="3">MRC7560</strain>
    </source>
</reference>
<dbReference type="Proteomes" id="UP000184255">
    <property type="component" value="Unassembled WGS sequence"/>
</dbReference>
<gene>
    <name evidence="2" type="ORF">FMAN_15091</name>
</gene>
<evidence type="ECO:0000313" key="3">
    <source>
        <dbReference type="Proteomes" id="UP000184255"/>
    </source>
</evidence>
<comment type="caution">
    <text evidence="2">The sequence shown here is derived from an EMBL/GenBank/DDBJ whole genome shotgun (WGS) entry which is preliminary data.</text>
</comment>